<name>A0A2Z6QF76_9GLOM</name>
<dbReference type="PANTHER" id="PTHR43433">
    <property type="entry name" value="HYDROLASE, ALPHA/BETA FOLD FAMILY PROTEIN"/>
    <property type="match status" value="1"/>
</dbReference>
<dbReference type="PANTHER" id="PTHR43433:SF5">
    <property type="entry name" value="AB HYDROLASE-1 DOMAIN-CONTAINING PROTEIN"/>
    <property type="match status" value="1"/>
</dbReference>
<evidence type="ECO:0000259" key="1">
    <source>
        <dbReference type="Pfam" id="PF00561"/>
    </source>
</evidence>
<proteinExistence type="predicted"/>
<protein>
    <recommendedName>
        <fullName evidence="1">AB hydrolase-1 domain-containing protein</fullName>
    </recommendedName>
</protein>
<accession>A0A2Z6QF76</accession>
<organism evidence="2 3">
    <name type="scientific">Rhizophagus clarus</name>
    <dbReference type="NCBI Taxonomy" id="94130"/>
    <lineage>
        <taxon>Eukaryota</taxon>
        <taxon>Fungi</taxon>
        <taxon>Fungi incertae sedis</taxon>
        <taxon>Mucoromycota</taxon>
        <taxon>Glomeromycotina</taxon>
        <taxon>Glomeromycetes</taxon>
        <taxon>Glomerales</taxon>
        <taxon>Glomeraceae</taxon>
        <taxon>Rhizophagus</taxon>
    </lineage>
</organism>
<dbReference type="InterPro" id="IPR029058">
    <property type="entry name" value="AB_hydrolase_fold"/>
</dbReference>
<sequence length="335" mass="37179">MANTSSSATITAAAVNFKATTRQPHISSTTIVESGYCEAGKSFGAGSYFNSTHTIKIYYEIHGNGPNKLLFIMGLNNTSESWDHQIHYFGNHPDYQICVFDNRGVGYSDAPAGFYSTSQMAHDVIDLCEYIGWTKNIHLIGVSMGGMISQELVLAKPQFFKSLCLTSTTPGMTLPPLLCVTTLSRLLFIRNPLDKIDIVVKLLFPNEWLRAPAPPGSSHATNEEHILETFRQRIAKRGIQPVNGAIGQMAACIRHYCSPSRLHRIKCYISQILVITGTLDNLVNPANSYYLAKQLNAEFECWEGSGHALPNEQAERYNNLLDFHFRKSGLINIDG</sequence>
<dbReference type="Gene3D" id="3.40.50.1820">
    <property type="entry name" value="alpha/beta hydrolase"/>
    <property type="match status" value="1"/>
</dbReference>
<evidence type="ECO:0000313" key="3">
    <source>
        <dbReference type="Proteomes" id="UP000247702"/>
    </source>
</evidence>
<reference evidence="2 3" key="1">
    <citation type="submission" date="2017-11" db="EMBL/GenBank/DDBJ databases">
        <title>The genome of Rhizophagus clarus HR1 reveals common genetic basis of auxotrophy among arbuscular mycorrhizal fungi.</title>
        <authorList>
            <person name="Kobayashi Y."/>
        </authorList>
    </citation>
    <scope>NUCLEOTIDE SEQUENCE [LARGE SCALE GENOMIC DNA]</scope>
    <source>
        <strain evidence="2 3">HR1</strain>
    </source>
</reference>
<feature type="domain" description="AB hydrolase-1" evidence="1">
    <location>
        <begin position="69"/>
        <end position="307"/>
    </location>
</feature>
<dbReference type="AlphaFoldDB" id="A0A2Z6QF76"/>
<dbReference type="Proteomes" id="UP000247702">
    <property type="component" value="Unassembled WGS sequence"/>
</dbReference>
<dbReference type="Pfam" id="PF00561">
    <property type="entry name" value="Abhydrolase_1"/>
    <property type="match status" value="1"/>
</dbReference>
<gene>
    <name evidence="2" type="ORF">RclHR1_15490005</name>
</gene>
<keyword evidence="3" id="KW-1185">Reference proteome</keyword>
<dbReference type="STRING" id="94130.A0A2Z6QF76"/>
<comment type="caution">
    <text evidence="2">The sequence shown here is derived from an EMBL/GenBank/DDBJ whole genome shotgun (WGS) entry which is preliminary data.</text>
</comment>
<dbReference type="InterPro" id="IPR050471">
    <property type="entry name" value="AB_hydrolase"/>
</dbReference>
<dbReference type="EMBL" id="BEXD01000612">
    <property type="protein sequence ID" value="GBB88863.1"/>
    <property type="molecule type" value="Genomic_DNA"/>
</dbReference>
<dbReference type="SUPFAM" id="SSF53474">
    <property type="entry name" value="alpha/beta-Hydrolases"/>
    <property type="match status" value="1"/>
</dbReference>
<evidence type="ECO:0000313" key="2">
    <source>
        <dbReference type="EMBL" id="GBB88863.1"/>
    </source>
</evidence>
<dbReference type="InterPro" id="IPR000073">
    <property type="entry name" value="AB_hydrolase_1"/>
</dbReference>